<dbReference type="EMBL" id="MN739775">
    <property type="protein sequence ID" value="QHT25816.1"/>
    <property type="molecule type" value="Genomic_DNA"/>
</dbReference>
<sequence>MENKEPSFDCYLSPTEEKDDDIFCYSPEESHSIFCCYDEWSLPDIKKSFSKMSDDEFFTIANMINHKHVQLYHVFSMYDIMVLDGIAVLDDGTNINSYSYKYPAYLKETFNLVDRRDLIQRIAKFDDTITCLNEIMKYSNNDRGIIFTQDSVQNRKFQLFPSRLDSLSGKIKSIKYSFPICHNCNIIKDIHDKSIHSLTYETIVERIYNAPVAV</sequence>
<organism evidence="1">
    <name type="scientific">viral metagenome</name>
    <dbReference type="NCBI Taxonomy" id="1070528"/>
    <lineage>
        <taxon>unclassified sequences</taxon>
        <taxon>metagenomes</taxon>
        <taxon>organismal metagenomes</taxon>
    </lineage>
</organism>
<evidence type="ECO:0000313" key="1">
    <source>
        <dbReference type="EMBL" id="QHT25816.1"/>
    </source>
</evidence>
<dbReference type="AlphaFoldDB" id="A0A6C0E9K7"/>
<proteinExistence type="predicted"/>
<protein>
    <submittedName>
        <fullName evidence="1">Uncharacterized protein</fullName>
    </submittedName>
</protein>
<accession>A0A6C0E9K7</accession>
<name>A0A6C0E9K7_9ZZZZ</name>
<reference evidence="1" key="1">
    <citation type="journal article" date="2020" name="Nature">
        <title>Giant virus diversity and host interactions through global metagenomics.</title>
        <authorList>
            <person name="Schulz F."/>
            <person name="Roux S."/>
            <person name="Paez-Espino D."/>
            <person name="Jungbluth S."/>
            <person name="Walsh D.A."/>
            <person name="Denef V.J."/>
            <person name="McMahon K.D."/>
            <person name="Konstantinidis K.T."/>
            <person name="Eloe-Fadrosh E.A."/>
            <person name="Kyrpides N.C."/>
            <person name="Woyke T."/>
        </authorList>
    </citation>
    <scope>NUCLEOTIDE SEQUENCE</scope>
    <source>
        <strain evidence="1">GVMAG-M-3300023179-27</strain>
    </source>
</reference>